<evidence type="ECO:0000256" key="4">
    <source>
        <dbReference type="ARBA" id="ARBA00022989"/>
    </source>
</evidence>
<feature type="transmembrane region" description="Helical" evidence="7">
    <location>
        <begin position="207"/>
        <end position="228"/>
    </location>
</feature>
<feature type="transmembrane region" description="Helical" evidence="7">
    <location>
        <begin position="302"/>
        <end position="323"/>
    </location>
</feature>
<feature type="transmembrane region" description="Helical" evidence="7">
    <location>
        <begin position="168"/>
        <end position="187"/>
    </location>
</feature>
<evidence type="ECO:0000313" key="9">
    <source>
        <dbReference type="EMBL" id="MCF3947063.1"/>
    </source>
</evidence>
<evidence type="ECO:0000256" key="6">
    <source>
        <dbReference type="RuleBase" id="RU000320"/>
    </source>
</evidence>
<feature type="transmembrane region" description="Helical" evidence="7">
    <location>
        <begin position="136"/>
        <end position="156"/>
    </location>
</feature>
<evidence type="ECO:0000256" key="7">
    <source>
        <dbReference type="SAM" id="Phobius"/>
    </source>
</evidence>
<organism evidence="9 10">
    <name type="scientific">Acidiphilium iwatense</name>
    <dbReference type="NCBI Taxonomy" id="768198"/>
    <lineage>
        <taxon>Bacteria</taxon>
        <taxon>Pseudomonadati</taxon>
        <taxon>Pseudomonadota</taxon>
        <taxon>Alphaproteobacteria</taxon>
        <taxon>Acetobacterales</taxon>
        <taxon>Acidocellaceae</taxon>
        <taxon>Acidiphilium</taxon>
    </lineage>
</organism>
<dbReference type="EMBL" id="JAKGBZ010000017">
    <property type="protein sequence ID" value="MCF3947063.1"/>
    <property type="molecule type" value="Genomic_DNA"/>
</dbReference>
<feature type="transmembrane region" description="Helical" evidence="7">
    <location>
        <begin position="6"/>
        <end position="24"/>
    </location>
</feature>
<dbReference type="Pfam" id="PF00361">
    <property type="entry name" value="Proton_antipo_M"/>
    <property type="match status" value="1"/>
</dbReference>
<dbReference type="InterPro" id="IPR001750">
    <property type="entry name" value="ND/Mrp_TM"/>
</dbReference>
<feature type="transmembrane region" description="Helical" evidence="7">
    <location>
        <begin position="452"/>
        <end position="476"/>
    </location>
</feature>
<evidence type="ECO:0000313" key="10">
    <source>
        <dbReference type="Proteomes" id="UP001521209"/>
    </source>
</evidence>
<dbReference type="PANTHER" id="PTHR43507">
    <property type="entry name" value="NADH-UBIQUINONE OXIDOREDUCTASE CHAIN 4"/>
    <property type="match status" value="1"/>
</dbReference>
<gene>
    <name evidence="9" type="ORF">L2A60_10275</name>
</gene>
<dbReference type="PRINTS" id="PR01437">
    <property type="entry name" value="NUOXDRDTASE4"/>
</dbReference>
<dbReference type="InterPro" id="IPR010227">
    <property type="entry name" value="NADH_Q_OxRdtase_chainM/4"/>
</dbReference>
<dbReference type="NCBIfam" id="NF004499">
    <property type="entry name" value="PRK05846.1-3"/>
    <property type="match status" value="1"/>
</dbReference>
<evidence type="ECO:0000256" key="5">
    <source>
        <dbReference type="ARBA" id="ARBA00023136"/>
    </source>
</evidence>
<feature type="transmembrane region" description="Helical" evidence="7">
    <location>
        <begin position="405"/>
        <end position="427"/>
    </location>
</feature>
<comment type="caution">
    <text evidence="9">The sequence shown here is derived from an EMBL/GenBank/DDBJ whole genome shotgun (WGS) entry which is preliminary data.</text>
</comment>
<evidence type="ECO:0000256" key="2">
    <source>
        <dbReference type="ARBA" id="ARBA00009025"/>
    </source>
</evidence>
<dbReference type="EC" id="1.6.5.11" evidence="9"/>
<comment type="subcellular location">
    <subcellularLocation>
        <location evidence="1">Endomembrane system</location>
        <topology evidence="1">Multi-pass membrane protein</topology>
    </subcellularLocation>
    <subcellularLocation>
        <location evidence="6">Membrane</location>
        <topology evidence="6">Multi-pass membrane protein</topology>
    </subcellularLocation>
</comment>
<protein>
    <submittedName>
        <fullName evidence="9">NADH-quinone oxidoreductase subunit M</fullName>
        <ecNumber evidence="9">1.6.5.11</ecNumber>
    </submittedName>
</protein>
<name>A0ABS9DWD8_9PROT</name>
<dbReference type="RefSeq" id="WP_235704290.1">
    <property type="nucleotide sequence ID" value="NZ_JAKGBZ010000017.1"/>
</dbReference>
<keyword evidence="5 7" id="KW-0472">Membrane</keyword>
<feature type="domain" description="NADH:quinone oxidoreductase/Mrp antiporter transmembrane" evidence="8">
    <location>
        <begin position="132"/>
        <end position="415"/>
    </location>
</feature>
<keyword evidence="4 7" id="KW-1133">Transmembrane helix</keyword>
<dbReference type="InterPro" id="IPR003918">
    <property type="entry name" value="NADH_UbQ_OxRdtase"/>
</dbReference>
<keyword evidence="10" id="KW-1185">Reference proteome</keyword>
<accession>A0ABS9DWD8</accession>
<dbReference type="GO" id="GO:0016491">
    <property type="term" value="F:oxidoreductase activity"/>
    <property type="evidence" value="ECO:0007669"/>
    <property type="project" value="UniProtKB-KW"/>
</dbReference>
<feature type="transmembrane region" description="Helical" evidence="7">
    <location>
        <begin position="36"/>
        <end position="56"/>
    </location>
</feature>
<reference evidence="9 10" key="1">
    <citation type="submission" date="2022-01" db="EMBL/GenBank/DDBJ databases">
        <authorList>
            <person name="Won M."/>
            <person name="Kim S.-J."/>
            <person name="Kwon S.-W."/>
        </authorList>
    </citation>
    <scope>NUCLEOTIDE SEQUENCE [LARGE SCALE GENOMIC DNA]</scope>
    <source>
        <strain evidence="9 10">KCTC 23505</strain>
    </source>
</reference>
<dbReference type="PANTHER" id="PTHR43507:SF1">
    <property type="entry name" value="NADH-UBIQUINONE OXIDOREDUCTASE CHAIN 4"/>
    <property type="match status" value="1"/>
</dbReference>
<feature type="transmembrane region" description="Helical" evidence="7">
    <location>
        <begin position="240"/>
        <end position="260"/>
    </location>
</feature>
<evidence type="ECO:0000256" key="1">
    <source>
        <dbReference type="ARBA" id="ARBA00004127"/>
    </source>
</evidence>
<proteinExistence type="inferred from homology"/>
<sequence length="501" mass="54965">MNFPLLSLMIWLPLVGAGLMFVTQGNEIVAARNARWIALWTSLIVMILAIVMLLGFNPAAHDFQFTETAHWIPQFHVAYRLGVDGISLFFVALSALLTPIAVLASWRETRRVRDYMAAFLLLETMTIGMFCSLDFLMFYMFFEGVLIPMYVIIGVWGGERRVYAAIKFFVYTLAGSLLMLLALVWMWHNAGTTNMIVLMHTPIPPHIQDWLFLAFLASFGVKAAVWPLHTWLPDAYGEAPLPGTIMLAAVLSKMGAYGFLRFSLPMLPQASAYFAPLMFVLGIMAVIYISFAALAQTDMKRMIAYSSVAHMGLIVVGIFTFTVEGIEGALFQMVSHGLVIAALFLCVGVLLARGHSLRLDQLGGLAARMPVYAAFLMLFVMANVGLPGTSGFVGEILVMIGAIQVNFWVALLTGTGMILSVAYMLVLTRRVLFDHARGIASALIDDISGREWAMLAPLAILVIVLGFIPNGLTFAFNNAVKDLVHAHMSALGQAHLAMAKP</sequence>
<feature type="transmembrane region" description="Helical" evidence="7">
    <location>
        <begin position="86"/>
        <end position="105"/>
    </location>
</feature>
<keyword evidence="3 6" id="KW-0812">Transmembrane</keyword>
<feature type="transmembrane region" description="Helical" evidence="7">
    <location>
        <begin position="112"/>
        <end position="130"/>
    </location>
</feature>
<feature type="transmembrane region" description="Helical" evidence="7">
    <location>
        <begin position="371"/>
        <end position="393"/>
    </location>
</feature>
<comment type="similarity">
    <text evidence="2">Belongs to the complex I subunit 4 family.</text>
</comment>
<evidence type="ECO:0000256" key="3">
    <source>
        <dbReference type="ARBA" id="ARBA00022692"/>
    </source>
</evidence>
<keyword evidence="9" id="KW-0560">Oxidoreductase</keyword>
<dbReference type="NCBIfam" id="TIGR01972">
    <property type="entry name" value="NDH_I_M"/>
    <property type="match status" value="1"/>
</dbReference>
<feature type="transmembrane region" description="Helical" evidence="7">
    <location>
        <begin position="329"/>
        <end position="351"/>
    </location>
</feature>
<dbReference type="Proteomes" id="UP001521209">
    <property type="component" value="Unassembled WGS sequence"/>
</dbReference>
<feature type="transmembrane region" description="Helical" evidence="7">
    <location>
        <begin position="272"/>
        <end position="295"/>
    </location>
</feature>
<evidence type="ECO:0000259" key="8">
    <source>
        <dbReference type="Pfam" id="PF00361"/>
    </source>
</evidence>